<sequence length="290" mass="32659">MNSKLAGIILLTLGAASAYALAGEGEGHIERPYLGQEPPGSAPEPFAPGIITTRGWEYGGVFSPDMREFYVLKRDENETTWQHVYRYREGEWHDEVLWERQGTPFIAPDGQNMHLGRAYKVRDADGWSETKRLGEAFEPFRIMRLTASARNTYYFDEVGSAGDGRIRYSRIVDGERQAPELASAAINTGTWLAHPFIAPDESYLLFDGRREGGYGDSDIYVSFRQADGSWGEAINLGETVNTARWEASATVTPDGKYLFFHRTVGEGDNDIFWMDAAIIERLRRRQAGRN</sequence>
<comment type="caution">
    <text evidence="3">The sequence shown here is derived from an EMBL/GenBank/DDBJ whole genome shotgun (WGS) entry which is preliminary data.</text>
</comment>
<accession>A0A6I4U944</accession>
<evidence type="ECO:0008006" key="6">
    <source>
        <dbReference type="Google" id="ProtNLM"/>
    </source>
</evidence>
<evidence type="ECO:0000313" key="2">
    <source>
        <dbReference type="EMBL" id="MDQ0565879.1"/>
    </source>
</evidence>
<feature type="chain" id="PRO_5026246124" description="WD40 repeat protein" evidence="1">
    <location>
        <begin position="23"/>
        <end position="290"/>
    </location>
</feature>
<keyword evidence="1" id="KW-0732">Signal</keyword>
<dbReference type="Pfam" id="PF07676">
    <property type="entry name" value="PD40"/>
    <property type="match status" value="1"/>
</dbReference>
<dbReference type="InterPro" id="IPR011659">
    <property type="entry name" value="WD40"/>
</dbReference>
<name>A0A6I4U944_9SPHN</name>
<evidence type="ECO:0000256" key="1">
    <source>
        <dbReference type="SAM" id="SignalP"/>
    </source>
</evidence>
<dbReference type="SUPFAM" id="SSF82171">
    <property type="entry name" value="DPP6 N-terminal domain-like"/>
    <property type="match status" value="1"/>
</dbReference>
<dbReference type="EMBL" id="WTYG01000001">
    <property type="protein sequence ID" value="MXP34247.1"/>
    <property type="molecule type" value="Genomic_DNA"/>
</dbReference>
<dbReference type="RefSeq" id="WP_160765846.1">
    <property type="nucleotide sequence ID" value="NZ_JAUSWK010000002.1"/>
</dbReference>
<evidence type="ECO:0000313" key="3">
    <source>
        <dbReference type="EMBL" id="MXP34247.1"/>
    </source>
</evidence>
<reference evidence="3 4" key="1">
    <citation type="submission" date="2019-12" db="EMBL/GenBank/DDBJ databases">
        <title>Genomic-based taxomic classification of the family Erythrobacteraceae.</title>
        <authorList>
            <person name="Xu L."/>
        </authorList>
    </citation>
    <scope>NUCLEOTIDE SEQUENCE [LARGE SCALE GENOMIC DNA]</scope>
    <source>
        <strain evidence="3 4">CGMCC 1.8703</strain>
    </source>
</reference>
<dbReference type="InterPro" id="IPR011042">
    <property type="entry name" value="6-blade_b-propeller_TolB-like"/>
</dbReference>
<organism evidence="3 4">
    <name type="scientific">Qipengyuania citrea</name>
    <dbReference type="NCBI Taxonomy" id="225971"/>
    <lineage>
        <taxon>Bacteria</taxon>
        <taxon>Pseudomonadati</taxon>
        <taxon>Pseudomonadota</taxon>
        <taxon>Alphaproteobacteria</taxon>
        <taxon>Sphingomonadales</taxon>
        <taxon>Erythrobacteraceae</taxon>
        <taxon>Qipengyuania</taxon>
    </lineage>
</organism>
<protein>
    <recommendedName>
        <fullName evidence="6">WD40 repeat protein</fullName>
    </recommendedName>
</protein>
<dbReference type="GeneID" id="93686237"/>
<gene>
    <name evidence="3" type="ORF">GRI55_00495</name>
    <name evidence="2" type="ORF">QOZ97_001412</name>
</gene>
<keyword evidence="5" id="KW-1185">Reference proteome</keyword>
<dbReference type="Proteomes" id="UP001238601">
    <property type="component" value="Unassembled WGS sequence"/>
</dbReference>
<feature type="signal peptide" evidence="1">
    <location>
        <begin position="1"/>
        <end position="22"/>
    </location>
</feature>
<proteinExistence type="predicted"/>
<evidence type="ECO:0000313" key="4">
    <source>
        <dbReference type="Proteomes" id="UP000439914"/>
    </source>
</evidence>
<evidence type="ECO:0000313" key="5">
    <source>
        <dbReference type="Proteomes" id="UP001238601"/>
    </source>
</evidence>
<dbReference type="Proteomes" id="UP000439914">
    <property type="component" value="Unassembled WGS sequence"/>
</dbReference>
<reference evidence="2 5" key="2">
    <citation type="submission" date="2023-07" db="EMBL/GenBank/DDBJ databases">
        <title>Genomic Encyclopedia of Type Strains, Phase IV (KMG-IV): sequencing the most valuable type-strain genomes for metagenomic binning, comparative biology and taxonomic classification.</title>
        <authorList>
            <person name="Goeker M."/>
        </authorList>
    </citation>
    <scope>NUCLEOTIDE SEQUENCE [LARGE SCALE GENOMIC DNA]</scope>
    <source>
        <strain evidence="2 5">DSM 14432</strain>
    </source>
</reference>
<dbReference type="Gene3D" id="2.120.10.30">
    <property type="entry name" value="TolB, C-terminal domain"/>
    <property type="match status" value="1"/>
</dbReference>
<dbReference type="EMBL" id="JAUSWK010000002">
    <property type="protein sequence ID" value="MDQ0565879.1"/>
    <property type="molecule type" value="Genomic_DNA"/>
</dbReference>
<dbReference type="AlphaFoldDB" id="A0A6I4U944"/>